<reference evidence="1 2" key="1">
    <citation type="journal article" date="2015" name="Genome Biol.">
        <title>Comparative genomics of Steinernema reveals deeply conserved gene regulatory networks.</title>
        <authorList>
            <person name="Dillman A.R."/>
            <person name="Macchietto M."/>
            <person name="Porter C.F."/>
            <person name="Rogers A."/>
            <person name="Williams B."/>
            <person name="Antoshechkin I."/>
            <person name="Lee M.M."/>
            <person name="Goodwin Z."/>
            <person name="Lu X."/>
            <person name="Lewis E.E."/>
            <person name="Goodrich-Blair H."/>
            <person name="Stock S.P."/>
            <person name="Adams B.J."/>
            <person name="Sternberg P.W."/>
            <person name="Mortazavi A."/>
        </authorList>
    </citation>
    <scope>NUCLEOTIDE SEQUENCE [LARGE SCALE GENOMIC DNA]</scope>
    <source>
        <strain evidence="1 2">ALL</strain>
    </source>
</reference>
<proteinExistence type="predicted"/>
<sequence>MDKEQTRRNVVNVNGRLFEAIPKNPDAEAMRKPDLSSFNDDSENSTTIVKLWIDTGEAQKDMIQTWKVSFYEMD</sequence>
<evidence type="ECO:0000313" key="2">
    <source>
        <dbReference type="Proteomes" id="UP000298663"/>
    </source>
</evidence>
<name>A0A4V6A0Q6_STECR</name>
<dbReference type="AlphaFoldDB" id="A0A4V6A0Q6"/>
<comment type="caution">
    <text evidence="1">The sequence shown here is derived from an EMBL/GenBank/DDBJ whole genome shotgun (WGS) entry which is preliminary data.</text>
</comment>
<evidence type="ECO:0000313" key="1">
    <source>
        <dbReference type="EMBL" id="TKR72385.1"/>
    </source>
</evidence>
<organism evidence="1 2">
    <name type="scientific">Steinernema carpocapsae</name>
    <name type="common">Entomopathogenic nematode</name>
    <dbReference type="NCBI Taxonomy" id="34508"/>
    <lineage>
        <taxon>Eukaryota</taxon>
        <taxon>Metazoa</taxon>
        <taxon>Ecdysozoa</taxon>
        <taxon>Nematoda</taxon>
        <taxon>Chromadorea</taxon>
        <taxon>Rhabditida</taxon>
        <taxon>Tylenchina</taxon>
        <taxon>Panagrolaimomorpha</taxon>
        <taxon>Strongyloidoidea</taxon>
        <taxon>Steinernematidae</taxon>
        <taxon>Steinernema</taxon>
    </lineage>
</organism>
<dbReference type="EMBL" id="AZBU02000006">
    <property type="protein sequence ID" value="TKR72385.1"/>
    <property type="molecule type" value="Genomic_DNA"/>
</dbReference>
<gene>
    <name evidence="1" type="ORF">L596_019839</name>
</gene>
<reference evidence="1 2" key="2">
    <citation type="journal article" date="2019" name="G3 (Bethesda)">
        <title>Hybrid Assembly of the Genome of the Entomopathogenic Nematode Steinernema carpocapsae Identifies the X-Chromosome.</title>
        <authorList>
            <person name="Serra L."/>
            <person name="Macchietto M."/>
            <person name="Macias-Munoz A."/>
            <person name="McGill C.J."/>
            <person name="Rodriguez I.M."/>
            <person name="Rodriguez B."/>
            <person name="Murad R."/>
            <person name="Mortazavi A."/>
        </authorList>
    </citation>
    <scope>NUCLEOTIDE SEQUENCE [LARGE SCALE GENOMIC DNA]</scope>
    <source>
        <strain evidence="1 2">ALL</strain>
    </source>
</reference>
<protein>
    <submittedName>
        <fullName evidence="1">Uncharacterized protein</fullName>
    </submittedName>
</protein>
<accession>A0A4V6A0Q6</accession>
<keyword evidence="2" id="KW-1185">Reference proteome</keyword>
<dbReference type="Proteomes" id="UP000298663">
    <property type="component" value="Unassembled WGS sequence"/>
</dbReference>